<dbReference type="Gene3D" id="3.90.1220.10">
    <property type="entry name" value="Cellulose docking domain, dockering"/>
    <property type="match status" value="2"/>
</dbReference>
<proteinExistence type="predicted"/>
<keyword evidence="6" id="KW-1185">Reference proteome</keyword>
<dbReference type="STRING" id="1754192.A0A1Y1X089"/>
<name>A0A1Y1X089_9FUNG</name>
<dbReference type="PROSITE" id="PS51763">
    <property type="entry name" value="CBM10"/>
    <property type="match status" value="2"/>
</dbReference>
<keyword evidence="1" id="KW-0732">Signal</keyword>
<gene>
    <name evidence="5" type="ORF">BCR32DRAFT_234398</name>
</gene>
<protein>
    <recommendedName>
        <fullName evidence="4">CBM10 domain-containing protein</fullName>
    </recommendedName>
</protein>
<dbReference type="Pfam" id="PF02013">
    <property type="entry name" value="CBM_10"/>
    <property type="match status" value="2"/>
</dbReference>
<dbReference type="PANTHER" id="PTHR40050">
    <property type="entry name" value="INNER SPORE COAT PROTEIN H"/>
    <property type="match status" value="1"/>
</dbReference>
<dbReference type="SUPFAM" id="SSF64571">
    <property type="entry name" value="Cellulose docking domain, dockering"/>
    <property type="match status" value="2"/>
</dbReference>
<keyword evidence="2" id="KW-0677">Repeat</keyword>
<dbReference type="EMBL" id="MCFG01000182">
    <property type="protein sequence ID" value="ORX79231.1"/>
    <property type="molecule type" value="Genomic_DNA"/>
</dbReference>
<dbReference type="OrthoDB" id="10267127at2759"/>
<dbReference type="InterPro" id="IPR009034">
    <property type="entry name" value="Dockerin_dom_fun_sf"/>
</dbReference>
<reference evidence="5 6" key="2">
    <citation type="submission" date="2016-08" db="EMBL/GenBank/DDBJ databases">
        <title>Pervasive Adenine N6-methylation of Active Genes in Fungi.</title>
        <authorList>
            <consortium name="DOE Joint Genome Institute"/>
            <person name="Mondo S.J."/>
            <person name="Dannebaum R.O."/>
            <person name="Kuo R.C."/>
            <person name="Labutti K."/>
            <person name="Haridas S."/>
            <person name="Kuo A."/>
            <person name="Salamov A."/>
            <person name="Ahrendt S.R."/>
            <person name="Lipzen A."/>
            <person name="Sullivan W."/>
            <person name="Andreopoulos W.B."/>
            <person name="Clum A."/>
            <person name="Lindquist E."/>
            <person name="Daum C."/>
            <person name="Ramamoorthy G.K."/>
            <person name="Gryganskyi A."/>
            <person name="Culley D."/>
            <person name="Magnuson J.K."/>
            <person name="James T.Y."/>
            <person name="O'Malley M.A."/>
            <person name="Stajich J.E."/>
            <person name="Spatafora J.W."/>
            <person name="Visel A."/>
            <person name="Grigoriev I.V."/>
        </authorList>
    </citation>
    <scope>NUCLEOTIDE SEQUENCE [LARGE SCALE GENOMIC DNA]</scope>
    <source>
        <strain evidence="5 6">S4</strain>
    </source>
</reference>
<reference evidence="5 6" key="1">
    <citation type="submission" date="2016-08" db="EMBL/GenBank/DDBJ databases">
        <title>A Parts List for Fungal Cellulosomes Revealed by Comparative Genomics.</title>
        <authorList>
            <consortium name="DOE Joint Genome Institute"/>
            <person name="Haitjema C.H."/>
            <person name="Gilmore S.P."/>
            <person name="Henske J.K."/>
            <person name="Solomon K.V."/>
            <person name="De Groot R."/>
            <person name="Kuo A."/>
            <person name="Mondo S.J."/>
            <person name="Salamov A.A."/>
            <person name="Labutti K."/>
            <person name="Zhao Z."/>
            <person name="Chiniquy J."/>
            <person name="Barry K."/>
            <person name="Brewer H.M."/>
            <person name="Purvine S.O."/>
            <person name="Wright A.T."/>
            <person name="Boxma B."/>
            <person name="Van Alen T."/>
            <person name="Hackstein J.H."/>
            <person name="Baker S.E."/>
            <person name="Grigoriev I.V."/>
            <person name="O'Malley M.A."/>
        </authorList>
    </citation>
    <scope>NUCLEOTIDE SEQUENCE [LARGE SCALE GENOMIC DNA]</scope>
    <source>
        <strain evidence="5 6">S4</strain>
    </source>
</reference>
<accession>A0A1Y1X089</accession>
<evidence type="ECO:0000259" key="4">
    <source>
        <dbReference type="PROSITE" id="PS51763"/>
    </source>
</evidence>
<evidence type="ECO:0000256" key="2">
    <source>
        <dbReference type="ARBA" id="ARBA00022737"/>
    </source>
</evidence>
<evidence type="ECO:0000256" key="1">
    <source>
        <dbReference type="ARBA" id="ARBA00022729"/>
    </source>
</evidence>
<evidence type="ECO:0000313" key="5">
    <source>
        <dbReference type="EMBL" id="ORX79231.1"/>
    </source>
</evidence>
<feature type="domain" description="CBM10" evidence="4">
    <location>
        <begin position="640"/>
        <end position="676"/>
    </location>
</feature>
<dbReference type="AlphaFoldDB" id="A0A1Y1X089"/>
<comment type="caution">
    <text evidence="5">The sequence shown here is derived from an EMBL/GenBank/DDBJ whole genome shotgun (WGS) entry which is preliminary data.</text>
</comment>
<dbReference type="GO" id="GO:0016787">
    <property type="term" value="F:hydrolase activity"/>
    <property type="evidence" value="ECO:0007669"/>
    <property type="project" value="UniProtKB-KW"/>
</dbReference>
<evidence type="ECO:0000256" key="3">
    <source>
        <dbReference type="ARBA" id="ARBA00022801"/>
    </source>
</evidence>
<dbReference type="Proteomes" id="UP000193944">
    <property type="component" value="Unassembled WGS sequence"/>
</dbReference>
<dbReference type="PANTHER" id="PTHR40050:SF1">
    <property type="entry name" value="INNER SPORE COAT PROTEIN H"/>
    <property type="match status" value="1"/>
</dbReference>
<feature type="domain" description="CBM10" evidence="4">
    <location>
        <begin position="590"/>
        <end position="630"/>
    </location>
</feature>
<keyword evidence="3" id="KW-0378">Hydrolase</keyword>
<dbReference type="InterPro" id="IPR014867">
    <property type="entry name" value="Spore_coat_CotH_CotH2/3/7"/>
</dbReference>
<evidence type="ECO:0000313" key="6">
    <source>
        <dbReference type="Proteomes" id="UP000193944"/>
    </source>
</evidence>
<organism evidence="5 6">
    <name type="scientific">Anaeromyces robustus</name>
    <dbReference type="NCBI Taxonomy" id="1754192"/>
    <lineage>
        <taxon>Eukaryota</taxon>
        <taxon>Fungi</taxon>
        <taxon>Fungi incertae sedis</taxon>
        <taxon>Chytridiomycota</taxon>
        <taxon>Chytridiomycota incertae sedis</taxon>
        <taxon>Neocallimastigomycetes</taxon>
        <taxon>Neocallimastigales</taxon>
        <taxon>Neocallimastigaceae</taxon>
        <taxon>Anaeromyces</taxon>
    </lineage>
</organism>
<sequence>MPPEQFDDMKKSLNIGGTLLEDNFQERIQMVKVLISNILDGLKRINYTLISPEYSLKDLLPQLKIGDDGMSQINIEEVMEGMHFEPEYYLKFLERDIAIQAIKSNPNFDIYNIIITIYSLNLLDSPSMDPLIKEIISSAFASVNLYEFKTKNSTLSVEISSEKKFFDKVTFSVGGKSSRYFNKPGYNIKIRGKEDLYGRTQFKFRPDASEPTYLRSKLASDIHKSLGIKGISSNYATLYINDEYLGLFIISDTYKLSWIEYEYGEKDTTSLYKCESNLESNYQSNSFINQNENITDLTEIMELLKTFDEAQSAADIENIFDVDNFLKELAIEYLLGSWDNFNNANNFFLYKQPNGKWIYLTYDFDNSFGANLDTLYCGVIYVDFPERMAECIKDHLIDTVEEYFKPLFKVEVAHMIDILILKDPSRFEKILSNIVKKVFNPATLYPHIDELKELIKPFIEKEKIRNKNGIYPGGYNLYADTINSFDEWDANSEFTMVKTLLGLNAYGLKYWILGKYRYVCKTYKLECDPIYIDKNYQYSINKEVEFKRYDISDIPLLSNVTNITNETPIVNITTEIETPTITSIPTFDYKCLAELIGYPCCPSIIKTIYAQDEYGDWGFDFKKQEWCGLTPYTGSSVDDECWSKIYGYSCCKRCMVYETDENGKWGFESNQWCGIPASC</sequence>
<dbReference type="InterPro" id="IPR002883">
    <property type="entry name" value="CBM10/Dockerin_dom"/>
</dbReference>
<dbReference type="Pfam" id="PF08757">
    <property type="entry name" value="CotH"/>
    <property type="match status" value="1"/>
</dbReference>